<comment type="caution">
    <text evidence="6">The sequence shown here is derived from an EMBL/GenBank/DDBJ whole genome shotgun (WGS) entry which is preliminary data.</text>
</comment>
<dbReference type="EC" id="3.1.21.-" evidence="6"/>
<keyword evidence="3" id="KW-0238">DNA-binding</keyword>
<proteinExistence type="inferred from homology"/>
<dbReference type="InterPro" id="IPR044946">
    <property type="entry name" value="Restrct_endonuc_typeI_TRD_sf"/>
</dbReference>
<dbReference type="SUPFAM" id="SSF116734">
    <property type="entry name" value="DNA methylase specificity domain"/>
    <property type="match status" value="2"/>
</dbReference>
<dbReference type="InterPro" id="IPR000055">
    <property type="entry name" value="Restrct_endonuc_typeI_TRD"/>
</dbReference>
<dbReference type="CDD" id="cd17284">
    <property type="entry name" value="RMtype1_S_Cbo7060ORF11580P_TRD2-CR2_like"/>
    <property type="match status" value="1"/>
</dbReference>
<evidence type="ECO:0000256" key="4">
    <source>
        <dbReference type="ARBA" id="ARBA00038652"/>
    </source>
</evidence>
<keyword evidence="7" id="KW-1185">Reference proteome</keyword>
<gene>
    <name evidence="6" type="ORF">NWP22_02800</name>
</gene>
<evidence type="ECO:0000313" key="7">
    <source>
        <dbReference type="Proteomes" id="UP001159386"/>
    </source>
</evidence>
<keyword evidence="6" id="KW-0540">Nuclease</keyword>
<comment type="similarity">
    <text evidence="1">Belongs to the type-I restriction system S methylase family.</text>
</comment>
<evidence type="ECO:0000256" key="1">
    <source>
        <dbReference type="ARBA" id="ARBA00010923"/>
    </source>
</evidence>
<dbReference type="GO" id="GO:0004519">
    <property type="term" value="F:endonuclease activity"/>
    <property type="evidence" value="ECO:0007669"/>
    <property type="project" value="UniProtKB-KW"/>
</dbReference>
<feature type="domain" description="Type I restriction modification DNA specificity" evidence="5">
    <location>
        <begin position="393"/>
        <end position="547"/>
    </location>
</feature>
<comment type="subunit">
    <text evidence="4">The methyltransferase is composed of M and S polypeptides.</text>
</comment>
<dbReference type="InterPro" id="IPR051212">
    <property type="entry name" value="Type-I_RE_S_subunit"/>
</dbReference>
<dbReference type="Proteomes" id="UP001159386">
    <property type="component" value="Unassembled WGS sequence"/>
</dbReference>
<protein>
    <submittedName>
        <fullName evidence="6">Restriction endonuclease subunit S</fullName>
        <ecNumber evidence="6">3.1.21.-</ecNumber>
    </submittedName>
</protein>
<dbReference type="CDD" id="cd17246">
    <property type="entry name" value="RMtype1_S_SonII-TRD2-CR2_like"/>
    <property type="match status" value="1"/>
</dbReference>
<dbReference type="Pfam" id="PF01420">
    <property type="entry name" value="Methylase_S"/>
    <property type="match status" value="2"/>
</dbReference>
<evidence type="ECO:0000256" key="2">
    <source>
        <dbReference type="ARBA" id="ARBA00022747"/>
    </source>
</evidence>
<dbReference type="GO" id="GO:0016787">
    <property type="term" value="F:hydrolase activity"/>
    <property type="evidence" value="ECO:0007669"/>
    <property type="project" value="UniProtKB-KW"/>
</dbReference>
<accession>A0ABT6KAT8</accession>
<dbReference type="EMBL" id="JANQDF010000029">
    <property type="protein sequence ID" value="MDH6104812.1"/>
    <property type="molecule type" value="Genomic_DNA"/>
</dbReference>
<feature type="domain" description="Type I restriction modification DNA specificity" evidence="5">
    <location>
        <begin position="85"/>
        <end position="258"/>
    </location>
</feature>
<name>A0ABT6KAT8_9CYAN</name>
<keyword evidence="6" id="KW-0378">Hydrolase</keyword>
<reference evidence="6 7" key="1">
    <citation type="journal article" date="2023" name="J. Phycol.">
        <title>Chrysosporum ovalisporum is synonymous with the true-branching cyanobacterium Umezakia natans (Nostocales/Aphanizomenonaceae).</title>
        <authorList>
            <person name="McGregor G.B."/>
            <person name="Sendall B.C."/>
            <person name="Niiyama Y."/>
            <person name="Tuji A."/>
            <person name="Willis A."/>
        </authorList>
    </citation>
    <scope>NUCLEOTIDE SEQUENCE [LARGE SCALE GENOMIC DNA]</scope>
    <source>
        <strain evidence="6 7">CS-531</strain>
    </source>
</reference>
<sequence>MKVDTFFTNFDLLTDAPNATAKLRELILQLAVMGKLVRQDPNDEPAAVLLERIKLEKQQMIQNKVFFKSDKLIPINLNDIPYKIPSEWVLTRIGVICGSIVPNRDKPKSFSGEFPWITLSNFDDKGINLLNNHSGLGLSKEEIIKYNARIIPQGSVLMSCVGRFGLVAVIEQDVVTNQQIHGFVIPKGLCSEYIAYLIQSQKNFLESTATSTTISYLNKSRCESIPVPLPPLAEQKRIVEKCDRLMSLCDEIEKQHKQKQDSIVRMNEGAIAQLLSSQNPDDFRHHWERICNNFDLLYSVPETIPKLRQAILQLAVMGKLVRQDPNDEPAQTLIKKIKAQKKKLIEAKKIRKQEDLSSVKEEDKVYQLPENWIWCRWNDIALCIGDVDHKMPAETKEGIPYVSPKDFIKGNAIDFSKAKKISQEDFETLKKKIQPSLGDIIFPRYGTIGENRLVETDIDFLASYSCAVVKNFHSFIEPKYSFYYSLSNLVKKEIERYTNKTTQANVGVKSIKNFIFPLPPLAEQKRIVEKCDRLMSLCDRLEAKLKQGRESREKLMEVAAKQVLLN</sequence>
<organism evidence="6 7">
    <name type="scientific">Anabaenopsis tanganyikae CS-531</name>
    <dbReference type="NCBI Taxonomy" id="2785304"/>
    <lineage>
        <taxon>Bacteria</taxon>
        <taxon>Bacillati</taxon>
        <taxon>Cyanobacteriota</taxon>
        <taxon>Cyanophyceae</taxon>
        <taxon>Nostocales</taxon>
        <taxon>Nodulariaceae</taxon>
        <taxon>Anabaenopsis</taxon>
        <taxon>Anabaenopsis tanganyikae</taxon>
    </lineage>
</organism>
<dbReference type="PANTHER" id="PTHR43140">
    <property type="entry name" value="TYPE-1 RESTRICTION ENZYME ECOKI SPECIFICITY PROTEIN"/>
    <property type="match status" value="1"/>
</dbReference>
<keyword evidence="6" id="KW-0255">Endonuclease</keyword>
<evidence type="ECO:0000259" key="5">
    <source>
        <dbReference type="Pfam" id="PF01420"/>
    </source>
</evidence>
<keyword evidence="2" id="KW-0680">Restriction system</keyword>
<dbReference type="Gene3D" id="3.90.220.20">
    <property type="entry name" value="DNA methylase specificity domains"/>
    <property type="match status" value="2"/>
</dbReference>
<evidence type="ECO:0000313" key="6">
    <source>
        <dbReference type="EMBL" id="MDH6104812.1"/>
    </source>
</evidence>
<evidence type="ECO:0000256" key="3">
    <source>
        <dbReference type="ARBA" id="ARBA00023125"/>
    </source>
</evidence>
<dbReference type="RefSeq" id="WP_280801485.1">
    <property type="nucleotide sequence ID" value="NZ_JANQDF010000029.1"/>
</dbReference>
<dbReference type="PANTHER" id="PTHR43140:SF1">
    <property type="entry name" value="TYPE I RESTRICTION ENZYME ECOKI SPECIFICITY SUBUNIT"/>
    <property type="match status" value="1"/>
</dbReference>